<keyword evidence="1" id="KW-0560">Oxidoreductase</keyword>
<accession>A0A1I0AFD9</accession>
<dbReference type="InterPro" id="IPR036291">
    <property type="entry name" value="NAD(P)-bd_dom_sf"/>
</dbReference>
<protein>
    <submittedName>
        <fullName evidence="4">Oxidoreductase family, NAD-binding Rossmann fold</fullName>
    </submittedName>
</protein>
<feature type="region of interest" description="Disordered" evidence="2">
    <location>
        <begin position="453"/>
        <end position="476"/>
    </location>
</feature>
<evidence type="ECO:0000259" key="3">
    <source>
        <dbReference type="Pfam" id="PF01408"/>
    </source>
</evidence>
<dbReference type="Pfam" id="PF01408">
    <property type="entry name" value="GFO_IDH_MocA"/>
    <property type="match status" value="1"/>
</dbReference>
<evidence type="ECO:0000256" key="1">
    <source>
        <dbReference type="ARBA" id="ARBA00023002"/>
    </source>
</evidence>
<proteinExistence type="predicted"/>
<dbReference type="GO" id="GO:0016491">
    <property type="term" value="F:oxidoreductase activity"/>
    <property type="evidence" value="ECO:0007669"/>
    <property type="project" value="UniProtKB-KW"/>
</dbReference>
<dbReference type="Gene3D" id="3.40.50.720">
    <property type="entry name" value="NAD(P)-binding Rossmann-like Domain"/>
    <property type="match status" value="1"/>
</dbReference>
<dbReference type="AlphaFoldDB" id="A0A1I0AFD9"/>
<evidence type="ECO:0000313" key="4">
    <source>
        <dbReference type="EMBL" id="SES92537.1"/>
    </source>
</evidence>
<dbReference type="PANTHER" id="PTHR43818:SF11">
    <property type="entry name" value="BCDNA.GH03377"/>
    <property type="match status" value="1"/>
</dbReference>
<organism evidence="4 5">
    <name type="scientific">Stigmatella erecta</name>
    <dbReference type="NCBI Taxonomy" id="83460"/>
    <lineage>
        <taxon>Bacteria</taxon>
        <taxon>Pseudomonadati</taxon>
        <taxon>Myxococcota</taxon>
        <taxon>Myxococcia</taxon>
        <taxon>Myxococcales</taxon>
        <taxon>Cystobacterineae</taxon>
        <taxon>Archangiaceae</taxon>
        <taxon>Stigmatella</taxon>
    </lineage>
</organism>
<dbReference type="GO" id="GO:0000166">
    <property type="term" value="F:nucleotide binding"/>
    <property type="evidence" value="ECO:0007669"/>
    <property type="project" value="InterPro"/>
</dbReference>
<dbReference type="Proteomes" id="UP000199181">
    <property type="component" value="Unassembled WGS sequence"/>
</dbReference>
<sequence>MSRPHAPIRHVALIGLGWHARRVYYPWLEEAALQGRVHLSAAVDLHGNSEAVRSYLAQRRVAPGRLLFTEPARPSAPLPEALLGQLAGLRAAGQLDGVIISTEPRAHQRYVMWALENGVHVLLDKPITAPASAASAAEIAQTLWSDFEDIARALAASPARLVVQAQRRMHAGYRFIQRYLEDFIGEYGVPVSFLDVYHADGMWVMPDEWDREHHPYKHGTGKLLHSGYHFVDLCSWLLESSARVNPAPSELEFQVQTFEPKDFLALLDGRYARLFGPEQVPPPVPSVAHYGEMDLTLMGRVLTREAVQTLVSLQLLQNSFSRRGSPAPASDPYKGAGRVRHERLNLQVGPLLNLQVHSYQAYETRDSRTPLPYGPGHLDHFDVHVFRNADAVGGMPFEKLEFGKAAQPHGHNEQARLALLEAFLDGRPSGSELEDHRRTNLWLSRIYQAIHGQRTGDQATGRMPWSGPTARSTRSP</sequence>
<dbReference type="PANTHER" id="PTHR43818">
    <property type="entry name" value="BCDNA.GH03377"/>
    <property type="match status" value="1"/>
</dbReference>
<dbReference type="SUPFAM" id="SSF51735">
    <property type="entry name" value="NAD(P)-binding Rossmann-fold domains"/>
    <property type="match status" value="1"/>
</dbReference>
<evidence type="ECO:0000256" key="2">
    <source>
        <dbReference type="SAM" id="MobiDB-lite"/>
    </source>
</evidence>
<name>A0A1I0AFD9_9BACT</name>
<dbReference type="EMBL" id="FOIJ01000001">
    <property type="protein sequence ID" value="SES92537.1"/>
    <property type="molecule type" value="Genomic_DNA"/>
</dbReference>
<dbReference type="InterPro" id="IPR000683">
    <property type="entry name" value="Gfo/Idh/MocA-like_OxRdtase_N"/>
</dbReference>
<evidence type="ECO:0000313" key="5">
    <source>
        <dbReference type="Proteomes" id="UP000199181"/>
    </source>
</evidence>
<keyword evidence="5" id="KW-1185">Reference proteome</keyword>
<gene>
    <name evidence="4" type="ORF">SAMN05443639_101655</name>
</gene>
<reference evidence="5" key="1">
    <citation type="submission" date="2016-10" db="EMBL/GenBank/DDBJ databases">
        <authorList>
            <person name="Varghese N."/>
            <person name="Submissions S."/>
        </authorList>
    </citation>
    <scope>NUCLEOTIDE SEQUENCE [LARGE SCALE GENOMIC DNA]</scope>
    <source>
        <strain evidence="5">DSM 16858</strain>
    </source>
</reference>
<feature type="domain" description="Gfo/Idh/MocA-like oxidoreductase N-terminal" evidence="3">
    <location>
        <begin position="10"/>
        <end position="141"/>
    </location>
</feature>
<dbReference type="RefSeq" id="WP_093515526.1">
    <property type="nucleotide sequence ID" value="NZ_FOIJ01000001.1"/>
</dbReference>
<dbReference type="InterPro" id="IPR050463">
    <property type="entry name" value="Gfo/Idh/MocA_oxidrdct_glycsds"/>
</dbReference>